<evidence type="ECO:0000259" key="8">
    <source>
        <dbReference type="Pfam" id="PF00483"/>
    </source>
</evidence>
<dbReference type="CDD" id="cd02509">
    <property type="entry name" value="GDP-M1P_Guanylyltransferase"/>
    <property type="match status" value="1"/>
</dbReference>
<dbReference type="InterPro" id="IPR005835">
    <property type="entry name" value="NTP_transferase_dom"/>
</dbReference>
<keyword evidence="3 10" id="KW-0808">Transferase</keyword>
<proteinExistence type="inferred from homology"/>
<keyword evidence="6" id="KW-0342">GTP-binding</keyword>
<dbReference type="SUPFAM" id="SSF159283">
    <property type="entry name" value="Guanosine diphospho-D-mannose pyrophosphorylase/mannose-6-phosphate isomerase linker domain"/>
    <property type="match status" value="1"/>
</dbReference>
<dbReference type="GO" id="GO:0009298">
    <property type="term" value="P:GDP-mannose biosynthetic process"/>
    <property type="evidence" value="ECO:0007669"/>
    <property type="project" value="TreeGrafter"/>
</dbReference>
<evidence type="ECO:0000256" key="5">
    <source>
        <dbReference type="ARBA" id="ARBA00022741"/>
    </source>
</evidence>
<evidence type="ECO:0000256" key="2">
    <source>
        <dbReference type="ARBA" id="ARBA00012387"/>
    </source>
</evidence>
<evidence type="ECO:0000256" key="3">
    <source>
        <dbReference type="ARBA" id="ARBA00022679"/>
    </source>
</evidence>
<keyword evidence="4 10" id="KW-0548">Nucleotidyltransferase</keyword>
<dbReference type="InterPro" id="IPR029044">
    <property type="entry name" value="Nucleotide-diphossugar_trans"/>
</dbReference>
<evidence type="ECO:0000256" key="4">
    <source>
        <dbReference type="ARBA" id="ARBA00022695"/>
    </source>
</evidence>
<organism evidence="10 11">
    <name type="scientific">Hyalangium minutum</name>
    <dbReference type="NCBI Taxonomy" id="394096"/>
    <lineage>
        <taxon>Bacteria</taxon>
        <taxon>Pseudomonadati</taxon>
        <taxon>Myxococcota</taxon>
        <taxon>Myxococcia</taxon>
        <taxon>Myxococcales</taxon>
        <taxon>Cystobacterineae</taxon>
        <taxon>Archangiaceae</taxon>
        <taxon>Hyalangium</taxon>
    </lineage>
</organism>
<feature type="domain" description="Nucleotidyl transferase" evidence="8">
    <location>
        <begin position="10"/>
        <end position="287"/>
    </location>
</feature>
<dbReference type="Gene3D" id="3.90.550.10">
    <property type="entry name" value="Spore Coat Polysaccharide Biosynthesis Protein SpsA, Chain A"/>
    <property type="match status" value="1"/>
</dbReference>
<sequence>MVRRLMALYPVIMAGGSGTRFWPLSRQARPKQFLPLASKYPLITDTAARLKGLASMKNLFIVCGPLHAKAASKLVKGLPKQNLLVEPVARNTAPAIALATVQVAARDPKGILIVLPSDHHVANPEGFRQTLAEAARVAEAGHIVTLGIKPHRPETGYGYIQLGEPLEGGGRKVKAFKEKPDLETARGYVDSGEFLWNGGIFVFRADVMLEAFAKHMPEMKKGLEALRAAAGKRTFSSVLKRVFPKLPSISIDYGVMEKAENIAVLPGDFGWSDVGSFSAIPEVRPADARGNVISGPESIVVDCDGCVVLGDKRPLAVVGMKDVVVVDAGDAVLVVPKDKSQDVRKVVEALKAGKRQKFL</sequence>
<dbReference type="InterPro" id="IPR049577">
    <property type="entry name" value="GMPP_N"/>
</dbReference>
<dbReference type="PANTHER" id="PTHR46390:SF1">
    <property type="entry name" value="MANNOSE-1-PHOSPHATE GUANYLYLTRANSFERASE"/>
    <property type="match status" value="1"/>
</dbReference>
<feature type="domain" description="MannoseP isomerase/GMP-like beta-helix" evidence="9">
    <location>
        <begin position="297"/>
        <end position="350"/>
    </location>
</feature>
<evidence type="ECO:0000256" key="1">
    <source>
        <dbReference type="ARBA" id="ARBA00006115"/>
    </source>
</evidence>
<dbReference type="PANTHER" id="PTHR46390">
    <property type="entry name" value="MANNOSE-1-PHOSPHATE GUANYLYLTRANSFERASE"/>
    <property type="match status" value="1"/>
</dbReference>
<dbReference type="FunFam" id="3.90.550.10:FF:000046">
    <property type="entry name" value="Mannose-1-phosphate guanylyltransferase (GDP)"/>
    <property type="match status" value="1"/>
</dbReference>
<protein>
    <recommendedName>
        <fullName evidence="2">mannose-1-phosphate guanylyltransferase</fullName>
        <ecNumber evidence="2">2.7.7.13</ecNumber>
    </recommendedName>
</protein>
<dbReference type="STRING" id="394096.DB31_6914"/>
<dbReference type="PATRIC" id="fig|394096.3.peg.2959"/>
<dbReference type="AlphaFoldDB" id="A0A085WMU9"/>
<comment type="caution">
    <text evidence="10">The sequence shown here is derived from an EMBL/GenBank/DDBJ whole genome shotgun (WGS) entry which is preliminary data.</text>
</comment>
<keyword evidence="5" id="KW-0547">Nucleotide-binding</keyword>
<comment type="catalytic activity">
    <reaction evidence="7">
        <text>alpha-D-mannose 1-phosphate + GTP + H(+) = GDP-alpha-D-mannose + diphosphate</text>
        <dbReference type="Rhea" id="RHEA:15229"/>
        <dbReference type="ChEBI" id="CHEBI:15378"/>
        <dbReference type="ChEBI" id="CHEBI:33019"/>
        <dbReference type="ChEBI" id="CHEBI:37565"/>
        <dbReference type="ChEBI" id="CHEBI:57527"/>
        <dbReference type="ChEBI" id="CHEBI:58409"/>
        <dbReference type="EC" id="2.7.7.13"/>
    </reaction>
</comment>
<dbReference type="Pfam" id="PF00483">
    <property type="entry name" value="NTP_transferase"/>
    <property type="match status" value="1"/>
</dbReference>
<dbReference type="SUPFAM" id="SSF53448">
    <property type="entry name" value="Nucleotide-diphospho-sugar transferases"/>
    <property type="match status" value="1"/>
</dbReference>
<keyword evidence="11" id="KW-1185">Reference proteome</keyword>
<evidence type="ECO:0000313" key="10">
    <source>
        <dbReference type="EMBL" id="KFE69012.1"/>
    </source>
</evidence>
<dbReference type="GO" id="GO:0005525">
    <property type="term" value="F:GTP binding"/>
    <property type="evidence" value="ECO:0007669"/>
    <property type="project" value="UniProtKB-KW"/>
</dbReference>
<comment type="similarity">
    <text evidence="1">Belongs to the mannose-6-phosphate isomerase type 2 family.</text>
</comment>
<gene>
    <name evidence="10" type="ORF">DB31_6914</name>
</gene>
<evidence type="ECO:0000313" key="11">
    <source>
        <dbReference type="Proteomes" id="UP000028725"/>
    </source>
</evidence>
<evidence type="ECO:0000256" key="7">
    <source>
        <dbReference type="ARBA" id="ARBA00047343"/>
    </source>
</evidence>
<dbReference type="InterPro" id="IPR051161">
    <property type="entry name" value="Mannose-6P_isomerase_type2"/>
</dbReference>
<reference evidence="10 11" key="1">
    <citation type="submission" date="2014-04" db="EMBL/GenBank/DDBJ databases">
        <title>Genome assembly of Hyalangium minutum DSM 14724.</title>
        <authorList>
            <person name="Sharma G."/>
            <person name="Subramanian S."/>
        </authorList>
    </citation>
    <scope>NUCLEOTIDE SEQUENCE [LARGE SCALE GENOMIC DNA]</scope>
    <source>
        <strain evidence="10 11">DSM 14724</strain>
    </source>
</reference>
<dbReference type="Pfam" id="PF22640">
    <property type="entry name" value="ManC_GMP_beta-helix"/>
    <property type="match status" value="1"/>
</dbReference>
<accession>A0A085WMU9</accession>
<evidence type="ECO:0000259" key="9">
    <source>
        <dbReference type="Pfam" id="PF22640"/>
    </source>
</evidence>
<dbReference type="EMBL" id="JMCB01000005">
    <property type="protein sequence ID" value="KFE69012.1"/>
    <property type="molecule type" value="Genomic_DNA"/>
</dbReference>
<dbReference type="InterPro" id="IPR054566">
    <property type="entry name" value="ManC/GMP-like_b-helix"/>
</dbReference>
<dbReference type="Proteomes" id="UP000028725">
    <property type="component" value="Unassembled WGS sequence"/>
</dbReference>
<evidence type="ECO:0000256" key="6">
    <source>
        <dbReference type="ARBA" id="ARBA00023134"/>
    </source>
</evidence>
<name>A0A085WMU9_9BACT</name>
<dbReference type="GO" id="GO:0004475">
    <property type="term" value="F:mannose-1-phosphate guanylyltransferase (GTP) activity"/>
    <property type="evidence" value="ECO:0007669"/>
    <property type="project" value="UniProtKB-EC"/>
</dbReference>
<dbReference type="EC" id="2.7.7.13" evidence="2"/>